<feature type="compositionally biased region" description="Basic and acidic residues" evidence="1">
    <location>
        <begin position="17"/>
        <end position="26"/>
    </location>
</feature>
<dbReference type="Proteomes" id="UP000094389">
    <property type="component" value="Unassembled WGS sequence"/>
</dbReference>
<feature type="compositionally biased region" description="Basic and acidic residues" evidence="1">
    <location>
        <begin position="98"/>
        <end position="110"/>
    </location>
</feature>
<keyword evidence="3" id="KW-1185">Reference proteome</keyword>
<reference evidence="2 3" key="1">
    <citation type="journal article" date="2016" name="Proc. Natl. Acad. Sci. U.S.A.">
        <title>Comparative genomics of biotechnologically important yeasts.</title>
        <authorList>
            <person name="Riley R."/>
            <person name="Haridas S."/>
            <person name="Wolfe K.H."/>
            <person name="Lopes M.R."/>
            <person name="Hittinger C.T."/>
            <person name="Goeker M."/>
            <person name="Salamov A.A."/>
            <person name="Wisecaver J.H."/>
            <person name="Long T.M."/>
            <person name="Calvey C.H."/>
            <person name="Aerts A.L."/>
            <person name="Barry K.W."/>
            <person name="Choi C."/>
            <person name="Clum A."/>
            <person name="Coughlan A.Y."/>
            <person name="Deshpande S."/>
            <person name="Douglass A.P."/>
            <person name="Hanson S.J."/>
            <person name="Klenk H.-P."/>
            <person name="LaButti K.M."/>
            <person name="Lapidus A."/>
            <person name="Lindquist E.A."/>
            <person name="Lipzen A.M."/>
            <person name="Meier-Kolthoff J.P."/>
            <person name="Ohm R.A."/>
            <person name="Otillar R.P."/>
            <person name="Pangilinan J.L."/>
            <person name="Peng Y."/>
            <person name="Rokas A."/>
            <person name="Rosa C.A."/>
            <person name="Scheuner C."/>
            <person name="Sibirny A.A."/>
            <person name="Slot J.C."/>
            <person name="Stielow J.B."/>
            <person name="Sun H."/>
            <person name="Kurtzman C.P."/>
            <person name="Blackwell M."/>
            <person name="Grigoriev I.V."/>
            <person name="Jeffries T.W."/>
        </authorList>
    </citation>
    <scope>NUCLEOTIDE SEQUENCE [LARGE SCALE GENOMIC DNA]</scope>
    <source>
        <strain evidence="3">ATCC 18201 / CBS 1600 / BCRC 20928 / JCM 3617 / NBRC 0987 / NRRL Y-1542</strain>
    </source>
</reference>
<organism evidence="2 3">
    <name type="scientific">Cyberlindnera jadinii (strain ATCC 18201 / CBS 1600 / BCRC 20928 / JCM 3617 / NBRC 0987 / NRRL Y-1542)</name>
    <name type="common">Torula yeast</name>
    <name type="synonym">Candida utilis</name>
    <dbReference type="NCBI Taxonomy" id="983966"/>
    <lineage>
        <taxon>Eukaryota</taxon>
        <taxon>Fungi</taxon>
        <taxon>Dikarya</taxon>
        <taxon>Ascomycota</taxon>
        <taxon>Saccharomycotina</taxon>
        <taxon>Saccharomycetes</taxon>
        <taxon>Phaffomycetales</taxon>
        <taxon>Phaffomycetaceae</taxon>
        <taxon>Cyberlindnera</taxon>
    </lineage>
</organism>
<dbReference type="AlphaFoldDB" id="A0A1E4S0X9"/>
<dbReference type="OMA" id="RISCFTC"/>
<evidence type="ECO:0000313" key="3">
    <source>
        <dbReference type="Proteomes" id="UP000094389"/>
    </source>
</evidence>
<accession>A0A1E4S0X9</accession>
<dbReference type="EMBL" id="KV453932">
    <property type="protein sequence ID" value="ODV73154.1"/>
    <property type="molecule type" value="Genomic_DNA"/>
</dbReference>
<sequence>MSMRVVYSKKAKKSRKPTAEEKVKKPRDRNLRISCFTCNKTMSFELLKPTPPVVSKPVEKKPFVATWNPNQNNQDVKQNKAKERAKKRKRNNLSNLLESKKQAEEKEKKSNLLSLDDFMKL</sequence>
<evidence type="ECO:0000313" key="2">
    <source>
        <dbReference type="EMBL" id="ODV73154.1"/>
    </source>
</evidence>
<gene>
    <name evidence="2" type="ORF">CYBJADRAFT_173664</name>
</gene>
<feature type="compositionally biased region" description="Basic residues" evidence="1">
    <location>
        <begin position="7"/>
        <end position="16"/>
    </location>
</feature>
<feature type="region of interest" description="Disordered" evidence="1">
    <location>
        <begin position="1"/>
        <end position="26"/>
    </location>
</feature>
<feature type="compositionally biased region" description="Polar residues" evidence="1">
    <location>
        <begin position="67"/>
        <end position="76"/>
    </location>
</feature>
<dbReference type="RefSeq" id="XP_020070193.1">
    <property type="nucleotide sequence ID" value="XM_020216495.1"/>
</dbReference>
<evidence type="ECO:0000256" key="1">
    <source>
        <dbReference type="SAM" id="MobiDB-lite"/>
    </source>
</evidence>
<feature type="region of interest" description="Disordered" evidence="1">
    <location>
        <begin position="64"/>
        <end position="121"/>
    </location>
</feature>
<name>A0A1E4S0X9_CYBJN</name>
<protein>
    <submittedName>
        <fullName evidence="2">Uncharacterized protein</fullName>
    </submittedName>
</protein>
<proteinExistence type="predicted"/>
<dbReference type="GeneID" id="30990891"/>